<feature type="region of interest" description="Disordered" evidence="1">
    <location>
        <begin position="1"/>
        <end position="45"/>
    </location>
</feature>
<dbReference type="RefSeq" id="WP_127830980.1">
    <property type="nucleotide sequence ID" value="NZ_RZYA01000015.1"/>
</dbReference>
<feature type="compositionally biased region" description="Polar residues" evidence="1">
    <location>
        <begin position="23"/>
        <end position="41"/>
    </location>
</feature>
<keyword evidence="3" id="KW-1185">Reference proteome</keyword>
<reference evidence="2 3" key="1">
    <citation type="submission" date="2019-01" db="EMBL/GenBank/DDBJ databases">
        <title>Genome sequences of Streptomyces and Rhizobium isolates collected from root and soil.</title>
        <authorList>
            <person name="Chhettri S."/>
            <person name="Sevigny J.L."/>
            <person name="Sen A."/>
            <person name="Ennis N."/>
            <person name="Tisa L."/>
        </authorList>
    </citation>
    <scope>NUCLEOTIDE SEQUENCE [LARGE SCALE GENOMIC DNA]</scope>
    <source>
        <strain evidence="2 3">San01</strain>
    </source>
</reference>
<evidence type="ECO:0000256" key="1">
    <source>
        <dbReference type="SAM" id="MobiDB-lite"/>
    </source>
</evidence>
<comment type="caution">
    <text evidence="2">The sequence shown here is derived from an EMBL/GenBank/DDBJ whole genome shotgun (WGS) entry which is preliminary data.</text>
</comment>
<protein>
    <submittedName>
        <fullName evidence="2">Uncharacterized protein</fullName>
    </submittedName>
</protein>
<dbReference type="EMBL" id="RZYA01000015">
    <property type="protein sequence ID" value="RVU20370.1"/>
    <property type="molecule type" value="Genomic_DNA"/>
</dbReference>
<dbReference type="OrthoDB" id="4324028at2"/>
<feature type="compositionally biased region" description="Polar residues" evidence="1">
    <location>
        <begin position="1"/>
        <end position="15"/>
    </location>
</feature>
<gene>
    <name evidence="2" type="ORF">EOT10_27185</name>
</gene>
<name>A0A3S2YVR5_9ACTN</name>
<evidence type="ECO:0000313" key="3">
    <source>
        <dbReference type="Proteomes" id="UP000283128"/>
    </source>
</evidence>
<organism evidence="2 3">
    <name type="scientific">Streptomyces antnestii</name>
    <dbReference type="NCBI Taxonomy" id="2494256"/>
    <lineage>
        <taxon>Bacteria</taxon>
        <taxon>Bacillati</taxon>
        <taxon>Actinomycetota</taxon>
        <taxon>Actinomycetes</taxon>
        <taxon>Kitasatosporales</taxon>
        <taxon>Streptomycetaceae</taxon>
        <taxon>Streptomyces</taxon>
    </lineage>
</organism>
<evidence type="ECO:0000313" key="2">
    <source>
        <dbReference type="EMBL" id="RVU20370.1"/>
    </source>
</evidence>
<dbReference type="Proteomes" id="UP000283128">
    <property type="component" value="Unassembled WGS sequence"/>
</dbReference>
<sequence length="127" mass="13500">MIRRNSQPSGDNSGVVNYGAMGNVQNQPGATNSLQSQTNTGAGPDQLKEFSALLDRIRHQLAAEQGRVNDYQQCVVLLDLTTQQRLDDTGGRSTATTMLEQILVKCDGVPGLVSLLTSALSLIATIA</sequence>
<proteinExistence type="predicted"/>
<accession>A0A3S2YVR5</accession>
<dbReference type="AlphaFoldDB" id="A0A3S2YVR5"/>